<feature type="non-terminal residue" evidence="4">
    <location>
        <position position="1"/>
    </location>
</feature>
<keyword evidence="5" id="KW-1185">Reference proteome</keyword>
<feature type="region of interest" description="Disordered" evidence="2">
    <location>
        <begin position="1"/>
        <end position="26"/>
    </location>
</feature>
<evidence type="ECO:0000256" key="1">
    <source>
        <dbReference type="SAM" id="Coils"/>
    </source>
</evidence>
<feature type="transmembrane region" description="Helical" evidence="3">
    <location>
        <begin position="437"/>
        <end position="458"/>
    </location>
</feature>
<accession>A0ABN9TVR7</accession>
<organism evidence="4 5">
    <name type="scientific">Prorocentrum cordatum</name>
    <dbReference type="NCBI Taxonomy" id="2364126"/>
    <lineage>
        <taxon>Eukaryota</taxon>
        <taxon>Sar</taxon>
        <taxon>Alveolata</taxon>
        <taxon>Dinophyceae</taxon>
        <taxon>Prorocentrales</taxon>
        <taxon>Prorocentraceae</taxon>
        <taxon>Prorocentrum</taxon>
    </lineage>
</organism>
<feature type="transmembrane region" description="Helical" evidence="3">
    <location>
        <begin position="296"/>
        <end position="314"/>
    </location>
</feature>
<comment type="caution">
    <text evidence="4">The sequence shown here is derived from an EMBL/GenBank/DDBJ whole genome shotgun (WGS) entry which is preliminary data.</text>
</comment>
<feature type="transmembrane region" description="Helical" evidence="3">
    <location>
        <begin position="401"/>
        <end position="417"/>
    </location>
</feature>
<feature type="coiled-coil region" evidence="1">
    <location>
        <begin position="100"/>
        <end position="204"/>
    </location>
</feature>
<evidence type="ECO:0008006" key="6">
    <source>
        <dbReference type="Google" id="ProtNLM"/>
    </source>
</evidence>
<feature type="transmembrane region" description="Helical" evidence="3">
    <location>
        <begin position="334"/>
        <end position="356"/>
    </location>
</feature>
<keyword evidence="1" id="KW-0175">Coiled coil</keyword>
<evidence type="ECO:0000256" key="3">
    <source>
        <dbReference type="SAM" id="Phobius"/>
    </source>
</evidence>
<name>A0ABN9TVR7_9DINO</name>
<protein>
    <recommendedName>
        <fullName evidence="6">Glycerophosphocholine acyltransferase 1</fullName>
    </recommendedName>
</protein>
<evidence type="ECO:0000313" key="4">
    <source>
        <dbReference type="EMBL" id="CAK0850367.1"/>
    </source>
</evidence>
<reference evidence="4" key="1">
    <citation type="submission" date="2023-10" db="EMBL/GenBank/DDBJ databases">
        <authorList>
            <person name="Chen Y."/>
            <person name="Shah S."/>
            <person name="Dougan E. K."/>
            <person name="Thang M."/>
            <person name="Chan C."/>
        </authorList>
    </citation>
    <scope>NUCLEOTIDE SEQUENCE [LARGE SCALE GENOMIC DNA]</scope>
</reference>
<keyword evidence="3" id="KW-0472">Membrane</keyword>
<proteinExistence type="predicted"/>
<feature type="transmembrane region" description="Helical" evidence="3">
    <location>
        <begin position="269"/>
        <end position="289"/>
    </location>
</feature>
<keyword evidence="3" id="KW-1133">Transmembrane helix</keyword>
<gene>
    <name evidence="4" type="ORF">PCOR1329_LOCUS42789</name>
</gene>
<keyword evidence="3" id="KW-0812">Transmembrane</keyword>
<dbReference type="SUPFAM" id="SSF90257">
    <property type="entry name" value="Myosin rod fragments"/>
    <property type="match status" value="1"/>
</dbReference>
<evidence type="ECO:0000313" key="5">
    <source>
        <dbReference type="Proteomes" id="UP001189429"/>
    </source>
</evidence>
<dbReference type="Proteomes" id="UP001189429">
    <property type="component" value="Unassembled WGS sequence"/>
</dbReference>
<dbReference type="EMBL" id="CAUYUJ010015142">
    <property type="protein sequence ID" value="CAK0850367.1"/>
    <property type="molecule type" value="Genomic_DNA"/>
</dbReference>
<evidence type="ECO:0000256" key="2">
    <source>
        <dbReference type="SAM" id="MobiDB-lite"/>
    </source>
</evidence>
<sequence>PFWLRPPRLEAPPPVDPGSRTRRPEGQRRLVPRLALSAPFASILALLRVPVGAMAVRRLVPAREVLLLATALLWPAACQGQSQADVAGAGVAEQVKNQKRQELLNQISSALAEFSSAEDRLKKLESDNSQKAAALTERETITAGLERTVGELRNQVREKEDANTALWKEYNDLHSKHNALWAEFGDLQAKYKQLEAAQQRLEMTYSDPSVKDFLEKEATKVRQHASSETFKYVLPPSSRQGSKLALRDTFSYGSVEEASSWGPAQGGSVVYGLAVVPLVCSACCLARVVWSLSPCLMFLHLYLAGFALCSALVAGCTRVDPMDALALHDPSVYVFAQACFGVFLAAHTLLVAYPLVMWVRRVDWHGAAKKVDWNNRDFSEALKSIHWSDCAEIVSCRAGQLVLVFPLAVNYVSYAWWPAMSNRSPQVGQMAFRLAGFMMGWSALCIPYVVASAAYFAVFRLEQTLWRASSPNGDSSVMSICVSADAELRFHEIGATFRAARFVDVFGSLFQDRPR</sequence>